<dbReference type="GO" id="GO:1903599">
    <property type="term" value="P:positive regulation of autophagy of mitochondrion"/>
    <property type="evidence" value="ECO:0007669"/>
    <property type="project" value="TreeGrafter"/>
</dbReference>
<dbReference type="PANTHER" id="PTHR15537:SF2">
    <property type="entry name" value="F-BOX ONLY PROTEIN 7"/>
    <property type="match status" value="1"/>
</dbReference>
<proteinExistence type="predicted"/>
<keyword evidence="3" id="KW-1185">Reference proteome</keyword>
<dbReference type="AlphaFoldDB" id="A0AAV4F9S3"/>
<dbReference type="PANTHER" id="PTHR15537">
    <property type="entry name" value="F-BOX ONLY PROTEIN 7"/>
    <property type="match status" value="1"/>
</dbReference>
<evidence type="ECO:0000313" key="2">
    <source>
        <dbReference type="EMBL" id="GFR69705.1"/>
    </source>
</evidence>
<dbReference type="Proteomes" id="UP000762676">
    <property type="component" value="Unassembled WGS sequence"/>
</dbReference>
<evidence type="ECO:0000313" key="3">
    <source>
        <dbReference type="Proteomes" id="UP000762676"/>
    </source>
</evidence>
<feature type="compositionally biased region" description="Low complexity" evidence="1">
    <location>
        <begin position="116"/>
        <end position="125"/>
    </location>
</feature>
<reference evidence="2 3" key="1">
    <citation type="journal article" date="2021" name="Elife">
        <title>Chloroplast acquisition without the gene transfer in kleptoplastic sea slugs, Plakobranchus ocellatus.</title>
        <authorList>
            <person name="Maeda T."/>
            <person name="Takahashi S."/>
            <person name="Yoshida T."/>
            <person name="Shimamura S."/>
            <person name="Takaki Y."/>
            <person name="Nagai Y."/>
            <person name="Toyoda A."/>
            <person name="Suzuki Y."/>
            <person name="Arimoto A."/>
            <person name="Ishii H."/>
            <person name="Satoh N."/>
            <person name="Nishiyama T."/>
            <person name="Hasebe M."/>
            <person name="Maruyama T."/>
            <person name="Minagawa J."/>
            <person name="Obokata J."/>
            <person name="Shigenobu S."/>
        </authorList>
    </citation>
    <scope>NUCLEOTIDE SEQUENCE [LARGE SCALE GENOMIC DNA]</scope>
</reference>
<dbReference type="SUPFAM" id="SSF54236">
    <property type="entry name" value="Ubiquitin-like"/>
    <property type="match status" value="1"/>
</dbReference>
<accession>A0AAV4F9S3</accession>
<organism evidence="2 3">
    <name type="scientific">Elysia marginata</name>
    <dbReference type="NCBI Taxonomy" id="1093978"/>
    <lineage>
        <taxon>Eukaryota</taxon>
        <taxon>Metazoa</taxon>
        <taxon>Spiralia</taxon>
        <taxon>Lophotrochozoa</taxon>
        <taxon>Mollusca</taxon>
        <taxon>Gastropoda</taxon>
        <taxon>Heterobranchia</taxon>
        <taxon>Euthyneura</taxon>
        <taxon>Panpulmonata</taxon>
        <taxon>Sacoglossa</taxon>
        <taxon>Placobranchoidea</taxon>
        <taxon>Plakobranchidae</taxon>
        <taxon>Elysia</taxon>
    </lineage>
</organism>
<dbReference type="Gene3D" id="3.40.1000.30">
    <property type="match status" value="1"/>
</dbReference>
<comment type="caution">
    <text evidence="2">The sequence shown here is derived from an EMBL/GenBank/DDBJ whole genome shotgun (WGS) entry which is preliminary data.</text>
</comment>
<gene>
    <name evidence="2" type="ORF">ElyMa_000308000</name>
</gene>
<evidence type="ECO:0000256" key="1">
    <source>
        <dbReference type="SAM" id="MobiDB-lite"/>
    </source>
</evidence>
<dbReference type="EMBL" id="BMAT01000628">
    <property type="protein sequence ID" value="GFR69705.1"/>
    <property type="molecule type" value="Genomic_DNA"/>
</dbReference>
<protein>
    <submittedName>
        <fullName evidence="2">F-box only protein 7</fullName>
    </submittedName>
</protein>
<feature type="region of interest" description="Disordered" evidence="1">
    <location>
        <begin position="116"/>
        <end position="151"/>
    </location>
</feature>
<dbReference type="InterPro" id="IPR029071">
    <property type="entry name" value="Ubiquitin-like_domsf"/>
</dbReference>
<dbReference type="GO" id="GO:0019901">
    <property type="term" value="F:protein kinase binding"/>
    <property type="evidence" value="ECO:0007669"/>
    <property type="project" value="InterPro"/>
</dbReference>
<dbReference type="InterPro" id="IPR047118">
    <property type="entry name" value="Fbxo7"/>
</dbReference>
<sequence length="222" mass="24327">MKLRVKLQRQSQVIDFEQREPSSITFRELKTVVSSRFALEEYDFQLSLNKLDSLSSDDEQTLSSAGIVSGDLLHIIGSNLPEASPVSNESLHLQPMGLSTTHEASDLNAEASDVSMITVTSSSSETEQEKKDTDMNNDDTAQPNQDDPPGLGVQVNRFLLEPLVVRESTATQVPVLLEQLYDSASCNCVADAVVVVLHTLMLESGFVPQQVVSNEDGYVQIQ</sequence>
<name>A0AAV4F9S3_9GAST</name>